<evidence type="ECO:0000256" key="1">
    <source>
        <dbReference type="ARBA" id="ARBA00022679"/>
    </source>
</evidence>
<accession>A0AAD6J0X4</accession>
<sequence>MAFPSKSTGSLPATSKEGGPSSSRSSFFNRFKKHKNNKDKHSKADRENIPPPDDSNGHGNGIYNDTGTGAGRDDGNSIEPLFKMENARRVVDAPLSSPTTASVPSGALGSPSSSSQKKPPASAPAPSNAPVDGIKPVGRVDSEKRENMQEIRPTRQEQRALSVDPKRLNRLSGQNFDYRHTSTSLASPRTSGLDMAGPRGTSTSLRSPRATVTSILDPRSSAGRILENPPLSPLTDIHTPDHKDWLYEEDEQYQEMIEEELEWRWILNLSMHFRERADREKFFVTYAEAPTVRHRVTVSCDYRNAEPGSLEEELKHIPYQREKSARIYEAVRDSLFDIQFYPTITNLKLETKDGRLHVHVNEDINEIIHYPHTNLVRHLHCEIYQESELDFDCHLSGFVYKVRSGDQVFIKKEIPGPDTIDEFLYEVNALHALRHSTSVIRFGGLVVDERRKHVKGLLIAYAPNGSLIDVVFNERGRLPWKRRERWAKQIVAGLSEIHEEGFVQGDFTMSNMVLDENNDVKIIDINRRGCPIGWEPPEIKGLIESQQRIGMFIGVKSDVYQLGMVLWGLVYQVDEPESAAKPLDMDAAPPEIPEYFKRIVMACLSDAPKDRPSAKELLRWFPDLNRDRSPSPPIDVVVGEGHVVHISTSSSKGSPTSLRINAKNGIKQPLLSELSPSKANFVESPSVMTPIARPFDNLGVRLNGFGVGSETRFGAESPGFSNDKKDGHHPHQHHHHHHHRHNLSDADDFGLPSSPPRGPPSSHVPESPMTDIVSSPPIKGDDEFQWEGGYKIERISGLDYPPSDSDAAGTMTFRIESLEDARREIANSISSHRGSKRFSRSSMSSVGVDGQVPDTAEVGVKTPQASQLLPPVSFGRMDSSVSMEYATPAEEFPPPTTTMQVN</sequence>
<feature type="compositionally biased region" description="Low complexity" evidence="5">
    <location>
        <begin position="101"/>
        <end position="130"/>
    </location>
</feature>
<evidence type="ECO:0000256" key="2">
    <source>
        <dbReference type="ARBA" id="ARBA00022741"/>
    </source>
</evidence>
<dbReference type="Gene3D" id="1.10.510.10">
    <property type="entry name" value="Transferase(Phosphotransferase) domain 1"/>
    <property type="match status" value="1"/>
</dbReference>
<dbReference type="InterPro" id="IPR051681">
    <property type="entry name" value="Ser/Thr_Kinases-Pseudokinases"/>
</dbReference>
<organism evidence="7 8">
    <name type="scientific">Drechslerella dactyloides</name>
    <name type="common">Nematode-trapping fungus</name>
    <name type="synonym">Arthrobotrys dactyloides</name>
    <dbReference type="NCBI Taxonomy" id="74499"/>
    <lineage>
        <taxon>Eukaryota</taxon>
        <taxon>Fungi</taxon>
        <taxon>Dikarya</taxon>
        <taxon>Ascomycota</taxon>
        <taxon>Pezizomycotina</taxon>
        <taxon>Orbiliomycetes</taxon>
        <taxon>Orbiliales</taxon>
        <taxon>Orbiliaceae</taxon>
        <taxon>Drechslerella</taxon>
    </lineage>
</organism>
<dbReference type="PANTHER" id="PTHR44329:SF288">
    <property type="entry name" value="MITOGEN-ACTIVATED PROTEIN KINASE KINASE KINASE 20"/>
    <property type="match status" value="1"/>
</dbReference>
<feature type="region of interest" description="Disordered" evidence="5">
    <location>
        <begin position="829"/>
        <end position="848"/>
    </location>
</feature>
<dbReference type="Pfam" id="PF07714">
    <property type="entry name" value="PK_Tyr_Ser-Thr"/>
    <property type="match status" value="1"/>
</dbReference>
<feature type="compositionally biased region" description="Basic residues" evidence="5">
    <location>
        <begin position="30"/>
        <end position="41"/>
    </location>
</feature>
<feature type="region of interest" description="Disordered" evidence="5">
    <location>
        <begin position="1"/>
        <end position="240"/>
    </location>
</feature>
<keyword evidence="8" id="KW-1185">Reference proteome</keyword>
<dbReference type="AlphaFoldDB" id="A0AAD6J0X4"/>
<dbReference type="EMBL" id="JAQGDS010000003">
    <property type="protein sequence ID" value="KAJ6262408.1"/>
    <property type="molecule type" value="Genomic_DNA"/>
</dbReference>
<evidence type="ECO:0000256" key="4">
    <source>
        <dbReference type="ARBA" id="ARBA00022840"/>
    </source>
</evidence>
<evidence type="ECO:0000256" key="5">
    <source>
        <dbReference type="SAM" id="MobiDB-lite"/>
    </source>
</evidence>
<evidence type="ECO:0000259" key="6">
    <source>
        <dbReference type="PROSITE" id="PS50011"/>
    </source>
</evidence>
<keyword evidence="1" id="KW-0808">Transferase</keyword>
<keyword evidence="2" id="KW-0547">Nucleotide-binding</keyword>
<dbReference type="CDD" id="cd00180">
    <property type="entry name" value="PKc"/>
    <property type="match status" value="1"/>
</dbReference>
<evidence type="ECO:0000313" key="8">
    <source>
        <dbReference type="Proteomes" id="UP001221413"/>
    </source>
</evidence>
<comment type="caution">
    <text evidence="7">The sequence shown here is derived from an EMBL/GenBank/DDBJ whole genome shotgun (WGS) entry which is preliminary data.</text>
</comment>
<dbReference type="Proteomes" id="UP001221413">
    <property type="component" value="Unassembled WGS sequence"/>
</dbReference>
<name>A0AAD6J0X4_DREDA</name>
<protein>
    <recommendedName>
        <fullName evidence="6">Protein kinase domain-containing protein</fullName>
    </recommendedName>
</protein>
<keyword evidence="3" id="KW-0418">Kinase</keyword>
<proteinExistence type="predicted"/>
<feature type="compositionally biased region" description="Polar residues" evidence="5">
    <location>
        <begin position="1"/>
        <end position="13"/>
    </location>
</feature>
<dbReference type="PROSITE" id="PS50011">
    <property type="entry name" value="PROTEIN_KINASE_DOM"/>
    <property type="match status" value="1"/>
</dbReference>
<gene>
    <name evidence="7" type="ORF">Dda_3216</name>
</gene>
<dbReference type="InterPro" id="IPR001245">
    <property type="entry name" value="Ser-Thr/Tyr_kinase_cat_dom"/>
</dbReference>
<dbReference type="SUPFAM" id="SSF56112">
    <property type="entry name" value="Protein kinase-like (PK-like)"/>
    <property type="match status" value="1"/>
</dbReference>
<dbReference type="GO" id="GO:0005524">
    <property type="term" value="F:ATP binding"/>
    <property type="evidence" value="ECO:0007669"/>
    <property type="project" value="UniProtKB-KW"/>
</dbReference>
<feature type="compositionally biased region" description="Polar residues" evidence="5">
    <location>
        <begin position="171"/>
        <end position="190"/>
    </location>
</feature>
<feature type="compositionally biased region" description="Basic and acidic residues" evidence="5">
    <location>
        <begin position="138"/>
        <end position="158"/>
    </location>
</feature>
<keyword evidence="4" id="KW-0067">ATP-binding</keyword>
<dbReference type="PANTHER" id="PTHR44329">
    <property type="entry name" value="SERINE/THREONINE-PROTEIN KINASE TNNI3K-RELATED"/>
    <property type="match status" value="1"/>
</dbReference>
<feature type="compositionally biased region" description="Polar residues" evidence="5">
    <location>
        <begin position="200"/>
        <end position="214"/>
    </location>
</feature>
<evidence type="ECO:0000256" key="3">
    <source>
        <dbReference type="ARBA" id="ARBA00022777"/>
    </source>
</evidence>
<feature type="compositionally biased region" description="Basic residues" evidence="5">
    <location>
        <begin position="727"/>
        <end position="741"/>
    </location>
</feature>
<evidence type="ECO:0000313" key="7">
    <source>
        <dbReference type="EMBL" id="KAJ6262408.1"/>
    </source>
</evidence>
<dbReference type="GO" id="GO:0004674">
    <property type="term" value="F:protein serine/threonine kinase activity"/>
    <property type="evidence" value="ECO:0007669"/>
    <property type="project" value="TreeGrafter"/>
</dbReference>
<feature type="domain" description="Protein kinase" evidence="6">
    <location>
        <begin position="385"/>
        <end position="624"/>
    </location>
</feature>
<dbReference type="InterPro" id="IPR011009">
    <property type="entry name" value="Kinase-like_dom_sf"/>
</dbReference>
<reference evidence="7" key="1">
    <citation type="submission" date="2023-01" db="EMBL/GenBank/DDBJ databases">
        <title>The chitinases involved in constricting ring structure development in the nematode-trapping fungus Drechslerella dactyloides.</title>
        <authorList>
            <person name="Wang R."/>
            <person name="Zhang L."/>
            <person name="Tang P."/>
            <person name="Li S."/>
            <person name="Liang L."/>
        </authorList>
    </citation>
    <scope>NUCLEOTIDE SEQUENCE</scope>
    <source>
        <strain evidence="7">YMF1.00031</strain>
    </source>
</reference>
<feature type="region of interest" description="Disordered" evidence="5">
    <location>
        <begin position="713"/>
        <end position="784"/>
    </location>
</feature>
<dbReference type="InterPro" id="IPR000719">
    <property type="entry name" value="Prot_kinase_dom"/>
</dbReference>